<keyword evidence="1" id="KW-0472">Membrane</keyword>
<keyword evidence="4" id="KW-1185">Reference proteome</keyword>
<evidence type="ECO:0000313" key="3">
    <source>
        <dbReference type="EMBL" id="SCY51497.1"/>
    </source>
</evidence>
<accession>A0A1G5GJH0</accession>
<organism evidence="3 4">
    <name type="scientific">Butyrivibrio hungatei</name>
    <dbReference type="NCBI Taxonomy" id="185008"/>
    <lineage>
        <taxon>Bacteria</taxon>
        <taxon>Bacillati</taxon>
        <taxon>Bacillota</taxon>
        <taxon>Clostridia</taxon>
        <taxon>Lachnospirales</taxon>
        <taxon>Lachnospiraceae</taxon>
        <taxon>Butyrivibrio</taxon>
    </lineage>
</organism>
<reference evidence="4" key="1">
    <citation type="submission" date="2016-10" db="EMBL/GenBank/DDBJ databases">
        <authorList>
            <person name="Varghese N."/>
            <person name="Submissions S."/>
        </authorList>
    </citation>
    <scope>NUCLEOTIDE SEQUENCE [LARGE SCALE GENOMIC DNA]</scope>
    <source>
        <strain evidence="4">XBD2006</strain>
    </source>
</reference>
<dbReference type="InterPro" id="IPR052710">
    <property type="entry name" value="CAAX_protease"/>
</dbReference>
<dbReference type="PANTHER" id="PTHR36435">
    <property type="entry name" value="SLR1288 PROTEIN"/>
    <property type="match status" value="1"/>
</dbReference>
<keyword evidence="1" id="KW-0812">Transmembrane</keyword>
<dbReference type="GO" id="GO:0080120">
    <property type="term" value="P:CAAX-box protein maturation"/>
    <property type="evidence" value="ECO:0007669"/>
    <property type="project" value="UniProtKB-ARBA"/>
</dbReference>
<evidence type="ECO:0000313" key="4">
    <source>
        <dbReference type="Proteomes" id="UP000183047"/>
    </source>
</evidence>
<evidence type="ECO:0000256" key="1">
    <source>
        <dbReference type="SAM" id="Phobius"/>
    </source>
</evidence>
<sequence>MVKRVLSVVGVIFLYFLVFFIGILGFQVFAEGRLLLTEEQLDHYSGSFGTVVTVLFVVWFSHVKGISKDLELRKDRSFIKMIVVAVFSVCIGMILFNSFVGFLLNGIFPVTEDVVLDETAFDHIVTILIAPVAEEYFFRKGLYGYVREKINIPIAVILTSLIFAELHGYHLQGFLSVFFSGILYALIYEHSGNIMYSICAHMMHNASASIMNAFERHGVQLSYNLNGYIIYTLPVLLTAVLLVTIILIKGRMKIGKRKIQSTCS</sequence>
<gene>
    <name evidence="3" type="ORF">SAMN02910451_02898</name>
</gene>
<dbReference type="GO" id="GO:0006508">
    <property type="term" value="P:proteolysis"/>
    <property type="evidence" value="ECO:0007669"/>
    <property type="project" value="UniProtKB-KW"/>
</dbReference>
<keyword evidence="1" id="KW-1133">Transmembrane helix</keyword>
<dbReference type="RefSeq" id="WP_027209520.1">
    <property type="nucleotide sequence ID" value="NZ_FMUR01000021.1"/>
</dbReference>
<keyword evidence="3" id="KW-0378">Hydrolase</keyword>
<name>A0A1G5GJH0_9FIRM</name>
<feature type="transmembrane region" description="Helical" evidence="1">
    <location>
        <begin position="41"/>
        <end position="60"/>
    </location>
</feature>
<feature type="transmembrane region" description="Helical" evidence="1">
    <location>
        <begin position="150"/>
        <end position="169"/>
    </location>
</feature>
<feature type="transmembrane region" description="Helical" evidence="1">
    <location>
        <begin position="120"/>
        <end position="138"/>
    </location>
</feature>
<feature type="transmembrane region" description="Helical" evidence="1">
    <location>
        <begin position="81"/>
        <end position="108"/>
    </location>
</feature>
<feature type="transmembrane region" description="Helical" evidence="1">
    <location>
        <begin position="5"/>
        <end position="29"/>
    </location>
</feature>
<dbReference type="Proteomes" id="UP000183047">
    <property type="component" value="Unassembled WGS sequence"/>
</dbReference>
<dbReference type="AlphaFoldDB" id="A0A1G5GJH0"/>
<feature type="domain" description="CAAX prenyl protease 2/Lysostaphin resistance protein A-like" evidence="2">
    <location>
        <begin position="121"/>
        <end position="206"/>
    </location>
</feature>
<keyword evidence="3" id="KW-0645">Protease</keyword>
<dbReference type="GO" id="GO:0004175">
    <property type="term" value="F:endopeptidase activity"/>
    <property type="evidence" value="ECO:0007669"/>
    <property type="project" value="UniProtKB-ARBA"/>
</dbReference>
<dbReference type="EMBL" id="FMUR01000021">
    <property type="protein sequence ID" value="SCY51497.1"/>
    <property type="molecule type" value="Genomic_DNA"/>
</dbReference>
<dbReference type="InterPro" id="IPR003675">
    <property type="entry name" value="Rce1/LyrA-like_dom"/>
</dbReference>
<proteinExistence type="predicted"/>
<protein>
    <submittedName>
        <fullName evidence="3">Membrane protease YdiL, CAAX protease family</fullName>
    </submittedName>
</protein>
<feature type="transmembrane region" description="Helical" evidence="1">
    <location>
        <begin position="228"/>
        <end position="248"/>
    </location>
</feature>
<dbReference type="Pfam" id="PF02517">
    <property type="entry name" value="Rce1-like"/>
    <property type="match status" value="1"/>
</dbReference>
<evidence type="ECO:0000259" key="2">
    <source>
        <dbReference type="Pfam" id="PF02517"/>
    </source>
</evidence>
<dbReference type="PANTHER" id="PTHR36435:SF1">
    <property type="entry name" value="CAAX AMINO TERMINAL PROTEASE FAMILY PROTEIN"/>
    <property type="match status" value="1"/>
</dbReference>